<dbReference type="PROSITE" id="PS50835">
    <property type="entry name" value="IG_LIKE"/>
    <property type="match status" value="1"/>
</dbReference>
<dbReference type="AlphaFoldDB" id="A0A670KA97"/>
<dbReference type="GeneTree" id="ENSGT01030000234536"/>
<reference evidence="6" key="3">
    <citation type="submission" date="2025-09" db="UniProtKB">
        <authorList>
            <consortium name="Ensembl"/>
        </authorList>
    </citation>
    <scope>IDENTIFICATION</scope>
</reference>
<dbReference type="InterPro" id="IPR050199">
    <property type="entry name" value="IgHV"/>
</dbReference>
<sequence>MIVPFLFLSLLAVPLYVHCSVQLVESGPRTVNPGGSLRLTCTVTGDSVKSNFWEWVRQAPGKGLEWMGQIDWDGSNWRLYYSPSFQSRITLTADASRNTYDLELRSVTAADMVIYYCARRRHSEKI</sequence>
<accession>A0A670KA97</accession>
<evidence type="ECO:0000256" key="1">
    <source>
        <dbReference type="ARBA" id="ARBA00022859"/>
    </source>
</evidence>
<dbReference type="FunFam" id="2.60.40.10:FF:002426">
    <property type="entry name" value="Immunoglobulin heavy variable V15-2"/>
    <property type="match status" value="1"/>
</dbReference>
<dbReference type="Gene3D" id="2.60.40.10">
    <property type="entry name" value="Immunoglobulins"/>
    <property type="match status" value="1"/>
</dbReference>
<dbReference type="GO" id="GO:0019814">
    <property type="term" value="C:immunoglobulin complex"/>
    <property type="evidence" value="ECO:0007669"/>
    <property type="project" value="UniProtKB-KW"/>
</dbReference>
<evidence type="ECO:0000256" key="2">
    <source>
        <dbReference type="ARBA" id="ARBA00023130"/>
    </source>
</evidence>
<dbReference type="Ensembl" id="ENSPMRT00000033664.1">
    <property type="protein sequence ID" value="ENSPMRP00000031737.1"/>
    <property type="gene ID" value="ENSPMRG00000020560.1"/>
</dbReference>
<evidence type="ECO:0000313" key="7">
    <source>
        <dbReference type="Proteomes" id="UP000472272"/>
    </source>
</evidence>
<keyword evidence="3" id="KW-1280">Immunoglobulin</keyword>
<dbReference type="GO" id="GO:0005576">
    <property type="term" value="C:extracellular region"/>
    <property type="evidence" value="ECO:0007669"/>
    <property type="project" value="UniProtKB-ARBA"/>
</dbReference>
<feature type="chain" id="PRO_5025672702" description="Ig-like domain-containing protein" evidence="4">
    <location>
        <begin position="20"/>
        <end position="126"/>
    </location>
</feature>
<dbReference type="PANTHER" id="PTHR23266">
    <property type="entry name" value="IMMUNOGLOBULIN HEAVY CHAIN"/>
    <property type="match status" value="1"/>
</dbReference>
<name>A0A670KA97_PODMU</name>
<evidence type="ECO:0000256" key="3">
    <source>
        <dbReference type="ARBA" id="ARBA00043265"/>
    </source>
</evidence>
<dbReference type="InterPro" id="IPR036179">
    <property type="entry name" value="Ig-like_dom_sf"/>
</dbReference>
<dbReference type="InterPro" id="IPR007110">
    <property type="entry name" value="Ig-like_dom"/>
</dbReference>
<dbReference type="InterPro" id="IPR013783">
    <property type="entry name" value="Ig-like_fold"/>
</dbReference>
<evidence type="ECO:0000256" key="4">
    <source>
        <dbReference type="SAM" id="SignalP"/>
    </source>
</evidence>
<reference evidence="6" key="2">
    <citation type="submission" date="2025-08" db="UniProtKB">
        <authorList>
            <consortium name="Ensembl"/>
        </authorList>
    </citation>
    <scope>IDENTIFICATION</scope>
</reference>
<feature type="domain" description="Ig-like" evidence="5">
    <location>
        <begin position="14"/>
        <end position="126"/>
    </location>
</feature>
<proteinExistence type="predicted"/>
<keyword evidence="4" id="KW-0732">Signal</keyword>
<protein>
    <recommendedName>
        <fullName evidence="5">Ig-like domain-containing protein</fullName>
    </recommendedName>
</protein>
<feature type="signal peptide" evidence="4">
    <location>
        <begin position="1"/>
        <end position="19"/>
    </location>
</feature>
<keyword evidence="1" id="KW-0391">Immunity</keyword>
<keyword evidence="2" id="KW-1064">Adaptive immunity</keyword>
<organism evidence="6 7">
    <name type="scientific">Podarcis muralis</name>
    <name type="common">Wall lizard</name>
    <name type="synonym">Lacerta muralis</name>
    <dbReference type="NCBI Taxonomy" id="64176"/>
    <lineage>
        <taxon>Eukaryota</taxon>
        <taxon>Metazoa</taxon>
        <taxon>Chordata</taxon>
        <taxon>Craniata</taxon>
        <taxon>Vertebrata</taxon>
        <taxon>Euteleostomi</taxon>
        <taxon>Lepidosauria</taxon>
        <taxon>Squamata</taxon>
        <taxon>Bifurcata</taxon>
        <taxon>Unidentata</taxon>
        <taxon>Episquamata</taxon>
        <taxon>Laterata</taxon>
        <taxon>Lacertibaenia</taxon>
        <taxon>Lacertidae</taxon>
        <taxon>Podarcis</taxon>
    </lineage>
</organism>
<dbReference type="SMART" id="SM00406">
    <property type="entry name" value="IGv"/>
    <property type="match status" value="1"/>
</dbReference>
<dbReference type="GO" id="GO:0002250">
    <property type="term" value="P:adaptive immune response"/>
    <property type="evidence" value="ECO:0007669"/>
    <property type="project" value="UniProtKB-KW"/>
</dbReference>
<dbReference type="InterPro" id="IPR013106">
    <property type="entry name" value="Ig_V-set"/>
</dbReference>
<dbReference type="SUPFAM" id="SSF48726">
    <property type="entry name" value="Immunoglobulin"/>
    <property type="match status" value="1"/>
</dbReference>
<dbReference type="Proteomes" id="UP000472272">
    <property type="component" value="Chromosome 13"/>
</dbReference>
<reference evidence="6 7" key="1">
    <citation type="journal article" date="2019" name="Proc. Natl. Acad. Sci. U.S.A.">
        <title>Regulatory changes in pterin and carotenoid genes underlie balanced color polymorphisms in the wall lizard.</title>
        <authorList>
            <person name="Andrade P."/>
            <person name="Pinho C."/>
            <person name="Perez I de Lanuza G."/>
            <person name="Afonso S."/>
            <person name="Brejcha J."/>
            <person name="Rubin C.J."/>
            <person name="Wallerman O."/>
            <person name="Pereira P."/>
            <person name="Sabatino S.J."/>
            <person name="Bellati A."/>
            <person name="Pellitteri-Rosa D."/>
            <person name="Bosakova Z."/>
            <person name="Bunikis I."/>
            <person name="Carretero M.A."/>
            <person name="Feiner N."/>
            <person name="Marsik P."/>
            <person name="Pauperio F."/>
            <person name="Salvi D."/>
            <person name="Soler L."/>
            <person name="While G.M."/>
            <person name="Uller T."/>
            <person name="Font E."/>
            <person name="Andersson L."/>
            <person name="Carneiro M."/>
        </authorList>
    </citation>
    <scope>NUCLEOTIDE SEQUENCE</scope>
</reference>
<keyword evidence="7" id="KW-1185">Reference proteome</keyword>
<dbReference type="Pfam" id="PF07686">
    <property type="entry name" value="V-set"/>
    <property type="match status" value="1"/>
</dbReference>
<evidence type="ECO:0000259" key="5">
    <source>
        <dbReference type="PROSITE" id="PS50835"/>
    </source>
</evidence>
<evidence type="ECO:0000313" key="6">
    <source>
        <dbReference type="Ensembl" id="ENSPMRP00000031737.1"/>
    </source>
</evidence>